<dbReference type="AlphaFoldDB" id="A0A8B9IQE2"/>
<sequence>MAEIRVVLETNKGGWHARRLPLLQQQPLFKYFIYILSPIYICTAKRAKHLQKSQILHTVCMSIFAFFSQTAKLSHCFHVVSLICQEHRTPSISKKRKSKLNSNCHVCIFLWGEKKSVSILDITLFISKER</sequence>
<reference evidence="1" key="2">
    <citation type="submission" date="2025-09" db="UniProtKB">
        <authorList>
            <consortium name="Ensembl"/>
        </authorList>
    </citation>
    <scope>IDENTIFICATION</scope>
</reference>
<evidence type="ECO:0000313" key="2">
    <source>
        <dbReference type="Proteomes" id="UP000694521"/>
    </source>
</evidence>
<proteinExistence type="predicted"/>
<dbReference type="Proteomes" id="UP000694521">
    <property type="component" value="Unplaced"/>
</dbReference>
<evidence type="ECO:0000313" key="1">
    <source>
        <dbReference type="Ensembl" id="ENSACDP00005024619.1"/>
    </source>
</evidence>
<dbReference type="Ensembl" id="ENSACDT00005029421.1">
    <property type="protein sequence ID" value="ENSACDP00005024619.1"/>
    <property type="gene ID" value="ENSACDG00005017850.1"/>
</dbReference>
<name>A0A8B9IQE2_ANSCY</name>
<reference evidence="1" key="1">
    <citation type="submission" date="2025-08" db="UniProtKB">
        <authorList>
            <consortium name="Ensembl"/>
        </authorList>
    </citation>
    <scope>IDENTIFICATION</scope>
</reference>
<organism evidence="1 2">
    <name type="scientific">Anser cygnoides</name>
    <name type="common">Swan goose</name>
    <dbReference type="NCBI Taxonomy" id="8845"/>
    <lineage>
        <taxon>Eukaryota</taxon>
        <taxon>Metazoa</taxon>
        <taxon>Chordata</taxon>
        <taxon>Craniata</taxon>
        <taxon>Vertebrata</taxon>
        <taxon>Euteleostomi</taxon>
        <taxon>Archelosauria</taxon>
        <taxon>Archosauria</taxon>
        <taxon>Dinosauria</taxon>
        <taxon>Saurischia</taxon>
        <taxon>Theropoda</taxon>
        <taxon>Coelurosauria</taxon>
        <taxon>Aves</taxon>
        <taxon>Neognathae</taxon>
        <taxon>Galloanserae</taxon>
        <taxon>Anseriformes</taxon>
        <taxon>Anatidae</taxon>
        <taxon>Anserinae</taxon>
        <taxon>Anser</taxon>
    </lineage>
</organism>
<keyword evidence="2" id="KW-1185">Reference proteome</keyword>
<protein>
    <submittedName>
        <fullName evidence="1">Uncharacterized protein</fullName>
    </submittedName>
</protein>
<accession>A0A8B9IQE2</accession>